<evidence type="ECO:0000313" key="1">
    <source>
        <dbReference type="EMBL" id="TFY70519.1"/>
    </source>
</evidence>
<comment type="caution">
    <text evidence="1">The sequence shown here is derived from an EMBL/GenBank/DDBJ whole genome shotgun (WGS) entry which is preliminary data.</text>
</comment>
<reference evidence="1 2" key="1">
    <citation type="submission" date="2019-02" db="EMBL/GenBank/DDBJ databases">
        <title>Genome sequencing of the rare red list fungi Dentipellis fragilis.</title>
        <authorList>
            <person name="Buettner E."/>
            <person name="Kellner H."/>
        </authorList>
    </citation>
    <scope>NUCLEOTIDE SEQUENCE [LARGE SCALE GENOMIC DNA]</scope>
    <source>
        <strain evidence="1 2">DSM 105465</strain>
    </source>
</reference>
<proteinExistence type="predicted"/>
<organism evidence="1 2">
    <name type="scientific">Dentipellis fragilis</name>
    <dbReference type="NCBI Taxonomy" id="205917"/>
    <lineage>
        <taxon>Eukaryota</taxon>
        <taxon>Fungi</taxon>
        <taxon>Dikarya</taxon>
        <taxon>Basidiomycota</taxon>
        <taxon>Agaricomycotina</taxon>
        <taxon>Agaricomycetes</taxon>
        <taxon>Russulales</taxon>
        <taxon>Hericiaceae</taxon>
        <taxon>Dentipellis</taxon>
    </lineage>
</organism>
<keyword evidence="2" id="KW-1185">Reference proteome</keyword>
<evidence type="ECO:0000313" key="2">
    <source>
        <dbReference type="Proteomes" id="UP000298327"/>
    </source>
</evidence>
<dbReference type="Proteomes" id="UP000298327">
    <property type="component" value="Unassembled WGS sequence"/>
</dbReference>
<sequence length="69" mass="7304">MPGTQSTSIVQSSVESAMPYGRPALSLPESTVGSDAVNDLLAVPLHQQNCIYFGTTFSLRATLDFRAGT</sequence>
<gene>
    <name evidence="1" type="ORF">EVG20_g2494</name>
</gene>
<name>A0A4Y9ZAW3_9AGAM</name>
<dbReference type="EMBL" id="SEOQ01000098">
    <property type="protein sequence ID" value="TFY70519.1"/>
    <property type="molecule type" value="Genomic_DNA"/>
</dbReference>
<dbReference type="AlphaFoldDB" id="A0A4Y9ZAW3"/>
<accession>A0A4Y9ZAW3</accession>
<protein>
    <submittedName>
        <fullName evidence="1">Uncharacterized protein</fullName>
    </submittedName>
</protein>